<keyword evidence="1" id="KW-0732">Signal</keyword>
<dbReference type="AlphaFoldDB" id="A0AAW1H6E7"/>
<dbReference type="EMBL" id="JBDFQZ010000012">
    <property type="protein sequence ID" value="KAK9671298.1"/>
    <property type="molecule type" value="Genomic_DNA"/>
</dbReference>
<accession>A0AAW1H6E7</accession>
<sequence length="99" mass="11378">MLGCFLLSFTLVLDLGSKKMTVMDVGQDDSNALILPAITKKKFRSKLKPQITISKDKKSSKTQQRKLKRLEEGKQKKQLLAKSLKILEYNDIIKYKIYS</sequence>
<feature type="signal peptide" evidence="1">
    <location>
        <begin position="1"/>
        <end position="16"/>
    </location>
</feature>
<evidence type="ECO:0000313" key="3">
    <source>
        <dbReference type="Proteomes" id="UP001443914"/>
    </source>
</evidence>
<proteinExistence type="predicted"/>
<gene>
    <name evidence="2" type="ORF">RND81_12G020100</name>
</gene>
<feature type="chain" id="PRO_5043912208" evidence="1">
    <location>
        <begin position="17"/>
        <end position="99"/>
    </location>
</feature>
<evidence type="ECO:0000256" key="1">
    <source>
        <dbReference type="SAM" id="SignalP"/>
    </source>
</evidence>
<reference evidence="2" key="1">
    <citation type="submission" date="2024-03" db="EMBL/GenBank/DDBJ databases">
        <title>WGS assembly of Saponaria officinalis var. Norfolk2.</title>
        <authorList>
            <person name="Jenkins J."/>
            <person name="Shu S."/>
            <person name="Grimwood J."/>
            <person name="Barry K."/>
            <person name="Goodstein D."/>
            <person name="Schmutz J."/>
            <person name="Leebens-Mack J."/>
            <person name="Osbourn A."/>
        </authorList>
    </citation>
    <scope>NUCLEOTIDE SEQUENCE [LARGE SCALE GENOMIC DNA]</scope>
    <source>
        <strain evidence="2">JIC</strain>
    </source>
</reference>
<evidence type="ECO:0000313" key="2">
    <source>
        <dbReference type="EMBL" id="KAK9671298.1"/>
    </source>
</evidence>
<name>A0AAW1H6E7_SAPOF</name>
<protein>
    <submittedName>
        <fullName evidence="2">Uncharacterized protein</fullName>
    </submittedName>
</protein>
<organism evidence="2 3">
    <name type="scientific">Saponaria officinalis</name>
    <name type="common">Common soapwort</name>
    <name type="synonym">Lychnis saponaria</name>
    <dbReference type="NCBI Taxonomy" id="3572"/>
    <lineage>
        <taxon>Eukaryota</taxon>
        <taxon>Viridiplantae</taxon>
        <taxon>Streptophyta</taxon>
        <taxon>Embryophyta</taxon>
        <taxon>Tracheophyta</taxon>
        <taxon>Spermatophyta</taxon>
        <taxon>Magnoliopsida</taxon>
        <taxon>eudicotyledons</taxon>
        <taxon>Gunneridae</taxon>
        <taxon>Pentapetalae</taxon>
        <taxon>Caryophyllales</taxon>
        <taxon>Caryophyllaceae</taxon>
        <taxon>Caryophylleae</taxon>
        <taxon>Saponaria</taxon>
    </lineage>
</organism>
<dbReference type="Proteomes" id="UP001443914">
    <property type="component" value="Unassembled WGS sequence"/>
</dbReference>
<comment type="caution">
    <text evidence="2">The sequence shown here is derived from an EMBL/GenBank/DDBJ whole genome shotgun (WGS) entry which is preliminary data.</text>
</comment>
<keyword evidence="3" id="KW-1185">Reference proteome</keyword>